<dbReference type="InterPro" id="IPR018253">
    <property type="entry name" value="DnaJ_domain_CS"/>
</dbReference>
<dbReference type="eggNOG" id="KOG0715">
    <property type="taxonomic scope" value="Eukaryota"/>
</dbReference>
<evidence type="ECO:0000259" key="7">
    <source>
        <dbReference type="PROSITE" id="PS50076"/>
    </source>
</evidence>
<organism evidence="8 9">
    <name type="scientific">Drosophila willistoni</name>
    <name type="common">Fruit fly</name>
    <dbReference type="NCBI Taxonomy" id="7260"/>
    <lineage>
        <taxon>Eukaryota</taxon>
        <taxon>Metazoa</taxon>
        <taxon>Ecdysozoa</taxon>
        <taxon>Arthropoda</taxon>
        <taxon>Hexapoda</taxon>
        <taxon>Insecta</taxon>
        <taxon>Pterygota</taxon>
        <taxon>Neoptera</taxon>
        <taxon>Endopterygota</taxon>
        <taxon>Diptera</taxon>
        <taxon>Brachycera</taxon>
        <taxon>Muscomorpha</taxon>
        <taxon>Ephydroidea</taxon>
        <taxon>Drosophilidae</taxon>
        <taxon>Drosophila</taxon>
        <taxon>Sophophora</taxon>
    </lineage>
</organism>
<comment type="subcellular location">
    <subcellularLocation>
        <location evidence="1">Endoplasmic reticulum membrane</location>
        <topology evidence="1">Single-pass type IV membrane protein</topology>
    </subcellularLocation>
</comment>
<reference evidence="8 9" key="1">
    <citation type="journal article" date="2007" name="Nature">
        <title>Evolution of genes and genomes on the Drosophila phylogeny.</title>
        <authorList>
            <consortium name="Drosophila 12 Genomes Consortium"/>
            <person name="Clark A.G."/>
            <person name="Eisen M.B."/>
            <person name="Smith D.R."/>
            <person name="Bergman C.M."/>
            <person name="Oliver B."/>
            <person name="Markow T.A."/>
            <person name="Kaufman T.C."/>
            <person name="Kellis M."/>
            <person name="Gelbart W."/>
            <person name="Iyer V.N."/>
            <person name="Pollard D.A."/>
            <person name="Sackton T.B."/>
            <person name="Larracuente A.M."/>
            <person name="Singh N.D."/>
            <person name="Abad J.P."/>
            <person name="Abt D.N."/>
            <person name="Adryan B."/>
            <person name="Aguade M."/>
            <person name="Akashi H."/>
            <person name="Anderson W.W."/>
            <person name="Aquadro C.F."/>
            <person name="Ardell D.H."/>
            <person name="Arguello R."/>
            <person name="Artieri C.G."/>
            <person name="Barbash D.A."/>
            <person name="Barker D."/>
            <person name="Barsanti P."/>
            <person name="Batterham P."/>
            <person name="Batzoglou S."/>
            <person name="Begun D."/>
            <person name="Bhutkar A."/>
            <person name="Blanco E."/>
            <person name="Bosak S.A."/>
            <person name="Bradley R.K."/>
            <person name="Brand A.D."/>
            <person name="Brent M.R."/>
            <person name="Brooks A.N."/>
            <person name="Brown R.H."/>
            <person name="Butlin R.K."/>
            <person name="Caggese C."/>
            <person name="Calvi B.R."/>
            <person name="Bernardo de Carvalho A."/>
            <person name="Caspi A."/>
            <person name="Castrezana S."/>
            <person name="Celniker S.E."/>
            <person name="Chang J.L."/>
            <person name="Chapple C."/>
            <person name="Chatterji S."/>
            <person name="Chinwalla A."/>
            <person name="Civetta A."/>
            <person name="Clifton S.W."/>
            <person name="Comeron J.M."/>
            <person name="Costello J.C."/>
            <person name="Coyne J.A."/>
            <person name="Daub J."/>
            <person name="David R.G."/>
            <person name="Delcher A.L."/>
            <person name="Delehaunty K."/>
            <person name="Do C.B."/>
            <person name="Ebling H."/>
            <person name="Edwards K."/>
            <person name="Eickbush T."/>
            <person name="Evans J.D."/>
            <person name="Filipski A."/>
            <person name="Findeiss S."/>
            <person name="Freyhult E."/>
            <person name="Fulton L."/>
            <person name="Fulton R."/>
            <person name="Garcia A.C."/>
            <person name="Gardiner A."/>
            <person name="Garfield D.A."/>
            <person name="Garvin B.E."/>
            <person name="Gibson G."/>
            <person name="Gilbert D."/>
            <person name="Gnerre S."/>
            <person name="Godfrey J."/>
            <person name="Good R."/>
            <person name="Gotea V."/>
            <person name="Gravely B."/>
            <person name="Greenberg A.J."/>
            <person name="Griffiths-Jones S."/>
            <person name="Gross S."/>
            <person name="Guigo R."/>
            <person name="Gustafson E.A."/>
            <person name="Haerty W."/>
            <person name="Hahn M.W."/>
            <person name="Halligan D.L."/>
            <person name="Halpern A.L."/>
            <person name="Halter G.M."/>
            <person name="Han M.V."/>
            <person name="Heger A."/>
            <person name="Hillier L."/>
            <person name="Hinrichs A.S."/>
            <person name="Holmes I."/>
            <person name="Hoskins R.A."/>
            <person name="Hubisz M.J."/>
            <person name="Hultmark D."/>
            <person name="Huntley M.A."/>
            <person name="Jaffe D.B."/>
            <person name="Jagadeeshan S."/>
            <person name="Jeck W.R."/>
            <person name="Johnson J."/>
            <person name="Jones C.D."/>
            <person name="Jordan W.C."/>
            <person name="Karpen G.H."/>
            <person name="Kataoka E."/>
            <person name="Keightley P.D."/>
            <person name="Kheradpour P."/>
            <person name="Kirkness E.F."/>
            <person name="Koerich L.B."/>
            <person name="Kristiansen K."/>
            <person name="Kudrna D."/>
            <person name="Kulathinal R.J."/>
            <person name="Kumar S."/>
            <person name="Kwok R."/>
            <person name="Lander E."/>
            <person name="Langley C.H."/>
            <person name="Lapoint R."/>
            <person name="Lazzaro B.P."/>
            <person name="Lee S.J."/>
            <person name="Levesque L."/>
            <person name="Li R."/>
            <person name="Lin C.F."/>
            <person name="Lin M.F."/>
            <person name="Lindblad-Toh K."/>
            <person name="Llopart A."/>
            <person name="Long M."/>
            <person name="Low L."/>
            <person name="Lozovsky E."/>
            <person name="Lu J."/>
            <person name="Luo M."/>
            <person name="Machado C.A."/>
            <person name="Makalowski W."/>
            <person name="Marzo M."/>
            <person name="Matsuda M."/>
            <person name="Matzkin L."/>
            <person name="McAllister B."/>
            <person name="McBride C.S."/>
            <person name="McKernan B."/>
            <person name="McKernan K."/>
            <person name="Mendez-Lago M."/>
            <person name="Minx P."/>
            <person name="Mollenhauer M.U."/>
            <person name="Montooth K."/>
            <person name="Mount S.M."/>
            <person name="Mu X."/>
            <person name="Myers E."/>
            <person name="Negre B."/>
            <person name="Newfeld S."/>
            <person name="Nielsen R."/>
            <person name="Noor M.A."/>
            <person name="O'Grady P."/>
            <person name="Pachter L."/>
            <person name="Papaceit M."/>
            <person name="Parisi M.J."/>
            <person name="Parisi M."/>
            <person name="Parts L."/>
            <person name="Pedersen J.S."/>
            <person name="Pesole G."/>
            <person name="Phillippy A.M."/>
            <person name="Ponting C.P."/>
            <person name="Pop M."/>
            <person name="Porcelli D."/>
            <person name="Powell J.R."/>
            <person name="Prohaska S."/>
            <person name="Pruitt K."/>
            <person name="Puig M."/>
            <person name="Quesneville H."/>
            <person name="Ram K.R."/>
            <person name="Rand D."/>
            <person name="Rasmussen M.D."/>
            <person name="Reed L.K."/>
            <person name="Reenan R."/>
            <person name="Reily A."/>
            <person name="Remington K.A."/>
            <person name="Rieger T.T."/>
            <person name="Ritchie M.G."/>
            <person name="Robin C."/>
            <person name="Rogers Y.H."/>
            <person name="Rohde C."/>
            <person name="Rozas J."/>
            <person name="Rubenfield M.J."/>
            <person name="Ruiz A."/>
            <person name="Russo S."/>
            <person name="Salzberg S.L."/>
            <person name="Sanchez-Gracia A."/>
            <person name="Saranga D.J."/>
            <person name="Sato H."/>
            <person name="Schaeffer S.W."/>
            <person name="Schatz M.C."/>
            <person name="Schlenke T."/>
            <person name="Schwartz R."/>
            <person name="Segarra C."/>
            <person name="Singh R.S."/>
            <person name="Sirot L."/>
            <person name="Sirota M."/>
            <person name="Sisneros N.B."/>
            <person name="Smith C.D."/>
            <person name="Smith T.F."/>
            <person name="Spieth J."/>
            <person name="Stage D.E."/>
            <person name="Stark A."/>
            <person name="Stephan W."/>
            <person name="Strausberg R.L."/>
            <person name="Strempel S."/>
            <person name="Sturgill D."/>
            <person name="Sutton G."/>
            <person name="Sutton G.G."/>
            <person name="Tao W."/>
            <person name="Teichmann S."/>
            <person name="Tobari Y.N."/>
            <person name="Tomimura Y."/>
            <person name="Tsolas J.M."/>
            <person name="Valente V.L."/>
            <person name="Venter E."/>
            <person name="Venter J.C."/>
            <person name="Vicario S."/>
            <person name="Vieira F.G."/>
            <person name="Vilella A.J."/>
            <person name="Villasante A."/>
            <person name="Walenz B."/>
            <person name="Wang J."/>
            <person name="Wasserman M."/>
            <person name="Watts T."/>
            <person name="Wilson D."/>
            <person name="Wilson R.K."/>
            <person name="Wing R.A."/>
            <person name="Wolfner M.F."/>
            <person name="Wong A."/>
            <person name="Wong G.K."/>
            <person name="Wu C.I."/>
            <person name="Wu G."/>
            <person name="Yamamoto D."/>
            <person name="Yang H.P."/>
            <person name="Yang S.P."/>
            <person name="Yorke J.A."/>
            <person name="Yoshida K."/>
            <person name="Zdobnov E."/>
            <person name="Zhang P."/>
            <person name="Zhang Y."/>
            <person name="Zimin A.V."/>
            <person name="Baldwin J."/>
            <person name="Abdouelleil A."/>
            <person name="Abdulkadir J."/>
            <person name="Abebe A."/>
            <person name="Abera B."/>
            <person name="Abreu J."/>
            <person name="Acer S.C."/>
            <person name="Aftuck L."/>
            <person name="Alexander A."/>
            <person name="An P."/>
            <person name="Anderson E."/>
            <person name="Anderson S."/>
            <person name="Arachi H."/>
            <person name="Azer M."/>
            <person name="Bachantsang P."/>
            <person name="Barry A."/>
            <person name="Bayul T."/>
            <person name="Berlin A."/>
            <person name="Bessette D."/>
            <person name="Bloom T."/>
            <person name="Blye J."/>
            <person name="Boguslavskiy L."/>
            <person name="Bonnet C."/>
            <person name="Boukhgalter B."/>
            <person name="Bourzgui I."/>
            <person name="Brown A."/>
            <person name="Cahill P."/>
            <person name="Channer S."/>
            <person name="Cheshatsang Y."/>
            <person name="Chuda L."/>
            <person name="Citroen M."/>
            <person name="Collymore A."/>
            <person name="Cooke P."/>
            <person name="Costello M."/>
            <person name="D'Aco K."/>
            <person name="Daza R."/>
            <person name="De Haan G."/>
            <person name="DeGray S."/>
            <person name="DeMaso C."/>
            <person name="Dhargay N."/>
            <person name="Dooley K."/>
            <person name="Dooley E."/>
            <person name="Doricent M."/>
            <person name="Dorje P."/>
            <person name="Dorjee K."/>
            <person name="Dupes A."/>
            <person name="Elong R."/>
            <person name="Falk J."/>
            <person name="Farina A."/>
            <person name="Faro S."/>
            <person name="Ferguson D."/>
            <person name="Fisher S."/>
            <person name="Foley C.D."/>
            <person name="Franke A."/>
            <person name="Friedrich D."/>
            <person name="Gadbois L."/>
            <person name="Gearin G."/>
            <person name="Gearin C.R."/>
            <person name="Giannoukos G."/>
            <person name="Goode T."/>
            <person name="Graham J."/>
            <person name="Grandbois E."/>
            <person name="Grewal S."/>
            <person name="Gyaltsen K."/>
            <person name="Hafez N."/>
            <person name="Hagos B."/>
            <person name="Hall J."/>
            <person name="Henson C."/>
            <person name="Hollinger A."/>
            <person name="Honan T."/>
            <person name="Huard M.D."/>
            <person name="Hughes L."/>
            <person name="Hurhula B."/>
            <person name="Husby M.E."/>
            <person name="Kamat A."/>
            <person name="Kanga B."/>
            <person name="Kashin S."/>
            <person name="Khazanovich D."/>
            <person name="Kisner P."/>
            <person name="Lance K."/>
            <person name="Lara M."/>
            <person name="Lee W."/>
            <person name="Lennon N."/>
            <person name="Letendre F."/>
            <person name="LeVine R."/>
            <person name="Lipovsky A."/>
            <person name="Liu X."/>
            <person name="Liu J."/>
            <person name="Liu S."/>
            <person name="Lokyitsang T."/>
            <person name="Lokyitsang Y."/>
            <person name="Lubonja R."/>
            <person name="Lui A."/>
            <person name="MacDonald P."/>
            <person name="Magnisalis V."/>
            <person name="Maru K."/>
            <person name="Matthews C."/>
            <person name="McCusker W."/>
            <person name="McDonough S."/>
            <person name="Mehta T."/>
            <person name="Meldrim J."/>
            <person name="Meneus L."/>
            <person name="Mihai O."/>
            <person name="Mihalev A."/>
            <person name="Mihova T."/>
            <person name="Mittelman R."/>
            <person name="Mlenga V."/>
            <person name="Montmayeur A."/>
            <person name="Mulrain L."/>
            <person name="Navidi A."/>
            <person name="Naylor J."/>
            <person name="Negash T."/>
            <person name="Nguyen T."/>
            <person name="Nguyen N."/>
            <person name="Nicol R."/>
            <person name="Norbu C."/>
            <person name="Norbu N."/>
            <person name="Novod N."/>
            <person name="O'Neill B."/>
            <person name="Osman S."/>
            <person name="Markiewicz E."/>
            <person name="Oyono O.L."/>
            <person name="Patti C."/>
            <person name="Phunkhang P."/>
            <person name="Pierre F."/>
            <person name="Priest M."/>
            <person name="Raghuraman S."/>
            <person name="Rege F."/>
            <person name="Reyes R."/>
            <person name="Rise C."/>
            <person name="Rogov P."/>
            <person name="Ross K."/>
            <person name="Ryan E."/>
            <person name="Settipalli S."/>
            <person name="Shea T."/>
            <person name="Sherpa N."/>
            <person name="Shi L."/>
            <person name="Shih D."/>
            <person name="Sparrow T."/>
            <person name="Spaulding J."/>
            <person name="Stalker J."/>
            <person name="Stange-Thomann N."/>
            <person name="Stavropoulos S."/>
            <person name="Stone C."/>
            <person name="Strader C."/>
            <person name="Tesfaye S."/>
            <person name="Thomson T."/>
            <person name="Thoulutsang Y."/>
            <person name="Thoulutsang D."/>
            <person name="Topham K."/>
            <person name="Topping I."/>
            <person name="Tsamla T."/>
            <person name="Vassiliev H."/>
            <person name="Vo A."/>
            <person name="Wangchuk T."/>
            <person name="Wangdi T."/>
            <person name="Weiand M."/>
            <person name="Wilkinson J."/>
            <person name="Wilson A."/>
            <person name="Yadav S."/>
            <person name="Young G."/>
            <person name="Yu Q."/>
            <person name="Zembek L."/>
            <person name="Zhong D."/>
            <person name="Zimmer A."/>
            <person name="Zwirko Z."/>
            <person name="Jaffe D.B."/>
            <person name="Alvarez P."/>
            <person name="Brockman W."/>
            <person name="Butler J."/>
            <person name="Chin C."/>
            <person name="Gnerre S."/>
            <person name="Grabherr M."/>
            <person name="Kleber M."/>
            <person name="Mauceli E."/>
            <person name="MacCallum I."/>
        </authorList>
    </citation>
    <scope>NUCLEOTIDE SEQUENCE [LARGE SCALE GENOMIC DNA]</scope>
    <source>
        <strain evidence="9">Tucson 14030-0811.24</strain>
    </source>
</reference>
<dbReference type="SUPFAM" id="SSF46565">
    <property type="entry name" value="Chaperone J-domain"/>
    <property type="match status" value="1"/>
</dbReference>
<dbReference type="PANTHER" id="PTHR44303:SF2">
    <property type="entry name" value="DNAJ HOMOLOG SUBFAMILY C MEMBER 16"/>
    <property type="match status" value="1"/>
</dbReference>
<evidence type="ECO:0000313" key="9">
    <source>
        <dbReference type="Proteomes" id="UP000007798"/>
    </source>
</evidence>
<dbReference type="PANTHER" id="PTHR44303">
    <property type="entry name" value="DNAJ HOMOLOG SUBFAMILY C MEMBER 16"/>
    <property type="match status" value="1"/>
</dbReference>
<dbReference type="SUPFAM" id="SSF52833">
    <property type="entry name" value="Thioredoxin-like"/>
    <property type="match status" value="1"/>
</dbReference>
<dbReference type="Pfam" id="PF00226">
    <property type="entry name" value="DnaJ"/>
    <property type="match status" value="1"/>
</dbReference>
<dbReference type="Gene3D" id="1.10.287.110">
    <property type="entry name" value="DnaJ domain"/>
    <property type="match status" value="1"/>
</dbReference>
<evidence type="ECO:0000256" key="2">
    <source>
        <dbReference type="ARBA" id="ARBA00020921"/>
    </source>
</evidence>
<dbReference type="Gene3D" id="3.40.30.10">
    <property type="entry name" value="Glutaredoxin"/>
    <property type="match status" value="1"/>
</dbReference>
<dbReference type="InterPro" id="IPR013766">
    <property type="entry name" value="Thioredoxin_domain"/>
</dbReference>
<keyword evidence="9" id="KW-1185">Reference proteome</keyword>
<dbReference type="PRINTS" id="PR00625">
    <property type="entry name" value="JDOMAIN"/>
</dbReference>
<evidence type="ECO:0000256" key="5">
    <source>
        <dbReference type="ARBA" id="ARBA00035043"/>
    </source>
</evidence>
<dbReference type="Pfam" id="PF00085">
    <property type="entry name" value="Thioredoxin"/>
    <property type="match status" value="1"/>
</dbReference>
<gene>
    <name evidence="8" type="primary">Dwil\GK12235</name>
    <name evidence="8" type="ORF">Dwil_GK12235</name>
</gene>
<dbReference type="Proteomes" id="UP000007798">
    <property type="component" value="Unassembled WGS sequence"/>
</dbReference>
<dbReference type="FunCoup" id="B4NA00">
    <property type="interactions" value="1038"/>
</dbReference>
<dbReference type="KEGG" id="dwi:6647924"/>
<keyword evidence="3" id="KW-0072">Autophagy</keyword>
<keyword evidence="6" id="KW-0472">Membrane</keyword>
<feature type="domain" description="J" evidence="7">
    <location>
        <begin position="12"/>
        <end position="76"/>
    </location>
</feature>
<evidence type="ECO:0000313" key="8">
    <source>
        <dbReference type="EMBL" id="EDW81755.2"/>
    </source>
</evidence>
<dbReference type="AlphaFoldDB" id="B4NA00"/>
<dbReference type="SMART" id="SM00271">
    <property type="entry name" value="DnaJ"/>
    <property type="match status" value="1"/>
</dbReference>
<accession>B4NA00</accession>
<dbReference type="PROSITE" id="PS50076">
    <property type="entry name" value="DNAJ_2"/>
    <property type="match status" value="1"/>
</dbReference>
<evidence type="ECO:0000256" key="1">
    <source>
        <dbReference type="ARBA" id="ARBA00004163"/>
    </source>
</evidence>
<feature type="transmembrane region" description="Helical" evidence="6">
    <location>
        <begin position="525"/>
        <end position="549"/>
    </location>
</feature>
<dbReference type="CDD" id="cd06257">
    <property type="entry name" value="DnaJ"/>
    <property type="match status" value="1"/>
</dbReference>
<keyword evidence="6" id="KW-1133">Transmembrane helix</keyword>
<sequence length="766" mass="89227">MLAQICLCITDNPYTTLGVNSHATIQEIRRAYKQLAKEWHPDKNKNPEAEEKFVEIKKAYELLSDNDRRHIFDRHGVTNEDSHFLKQKHDYSGYNRFGFDPTEDFFGKHFFFDQDIGLYHKLSVTSKYFEQTILPKSSKKLHIIMFYNDWCFRCTRIVGAFKKLIDTLEPLGIHFATINAVHEPSVLRKAGVDEIPKMVLVLDGHSYVYRDNTYTTQKVVDFIRKKMPFHIVKRVNDENVDDFLGGWMDNRVRALLLEPRGTPRLRYLVSAFAFNDRVAFGFVDVRSKSTKAIVERFKVNTNLDTLFLFNEDSTRPIASISISEIPTQTLTNVLTSNQFLTLPRLSCQEMLEGVCPAEWNRPRKRLCVVLITENSVEHDSARGTLRQIALQSGYSLERVRFAYMFKEKQPEFINAISKGSFDDNLLRIVIIWRRDNTHIKYEWIYGTKLDVRNTSDNPRENVINTTKTEITHTIQRLLQTSEALSYEAFVQNLLDEHAQGVITKWIARLLYMVDYLSDNVENEHLLAAVSLLGTIAFMFGIGYIMMYFVRAEEENLKAQGHLNENSAIKNNQQTPELKLYELRAEKYNGMIRLLKPGCRTVLLITDYQSRTKLIPHYHKAVWPYRKNKTLLFGHMLIEKGLSWYSEILRLSLCTNKNLQINPRNCVGTVIALNGHRKYFCMYHAKHPESARGTKRMLKMTKQLLKSSDDPEIGTFLEMSNSEESDSESKVLLEDNLLDGLSNWLDRLFEGTTHRYYINYWPDFPTK</sequence>
<dbReference type="InterPro" id="IPR052448">
    <property type="entry name" value="DnaJ_C16_autophagy_reg"/>
</dbReference>
<dbReference type="PROSITE" id="PS00636">
    <property type="entry name" value="DNAJ_1"/>
    <property type="match status" value="1"/>
</dbReference>
<dbReference type="GO" id="GO:0006914">
    <property type="term" value="P:autophagy"/>
    <property type="evidence" value="ECO:0007669"/>
    <property type="project" value="UniProtKB-KW"/>
</dbReference>
<dbReference type="InterPro" id="IPR036249">
    <property type="entry name" value="Thioredoxin-like_sf"/>
</dbReference>
<evidence type="ECO:0000256" key="6">
    <source>
        <dbReference type="SAM" id="Phobius"/>
    </source>
</evidence>
<dbReference type="InterPro" id="IPR001623">
    <property type="entry name" value="DnaJ_domain"/>
</dbReference>
<evidence type="ECO:0000256" key="3">
    <source>
        <dbReference type="ARBA" id="ARBA00023006"/>
    </source>
</evidence>
<proteinExistence type="predicted"/>
<dbReference type="OrthoDB" id="10065037at2759"/>
<comment type="function">
    <text evidence="4">Plays an important role in regulating the size of autophagosomes during the formation process.</text>
</comment>
<evidence type="ECO:0000256" key="4">
    <source>
        <dbReference type="ARBA" id="ARBA00035002"/>
    </source>
</evidence>
<dbReference type="EMBL" id="CH964232">
    <property type="protein sequence ID" value="EDW81755.2"/>
    <property type="molecule type" value="Genomic_DNA"/>
</dbReference>
<keyword evidence="6" id="KW-0812">Transmembrane</keyword>
<protein>
    <recommendedName>
        <fullName evidence="2">DnaJ homolog subfamily C member 16</fullName>
    </recommendedName>
    <alternativeName>
        <fullName evidence="5">Endoplasmic reticulum DNA J domain-containing protein 8</fullName>
    </alternativeName>
</protein>
<name>B4NA00_DROWI</name>
<dbReference type="InterPro" id="IPR036869">
    <property type="entry name" value="J_dom_sf"/>
</dbReference>
<dbReference type="InParanoid" id="B4NA00"/>
<dbReference type="STRING" id="7260.B4NA00"/>
<dbReference type="HOGENOM" id="CLU_020140_1_0_1"/>
<dbReference type="GO" id="GO:0005789">
    <property type="term" value="C:endoplasmic reticulum membrane"/>
    <property type="evidence" value="ECO:0007669"/>
    <property type="project" value="UniProtKB-SubCell"/>
</dbReference>